<dbReference type="Proteomes" id="UP001283361">
    <property type="component" value="Unassembled WGS sequence"/>
</dbReference>
<protein>
    <submittedName>
        <fullName evidence="1">Uncharacterized protein</fullName>
    </submittedName>
</protein>
<reference evidence="1" key="1">
    <citation type="journal article" date="2023" name="G3 (Bethesda)">
        <title>A reference genome for the long-term kleptoplast-retaining sea slug Elysia crispata morphotype clarki.</title>
        <authorList>
            <person name="Eastman K.E."/>
            <person name="Pendleton A.L."/>
            <person name="Shaikh M.A."/>
            <person name="Suttiyut T."/>
            <person name="Ogas R."/>
            <person name="Tomko P."/>
            <person name="Gavelis G."/>
            <person name="Widhalm J.R."/>
            <person name="Wisecaver J.H."/>
        </authorList>
    </citation>
    <scope>NUCLEOTIDE SEQUENCE</scope>
    <source>
        <strain evidence="1">ECLA1</strain>
    </source>
</reference>
<gene>
    <name evidence="1" type="ORF">RRG08_015725</name>
</gene>
<proteinExistence type="predicted"/>
<evidence type="ECO:0000313" key="1">
    <source>
        <dbReference type="EMBL" id="KAK3762984.1"/>
    </source>
</evidence>
<evidence type="ECO:0000313" key="2">
    <source>
        <dbReference type="Proteomes" id="UP001283361"/>
    </source>
</evidence>
<dbReference type="AlphaFoldDB" id="A0AAE0Z572"/>
<dbReference type="EMBL" id="JAWDGP010004620">
    <property type="protein sequence ID" value="KAK3762984.1"/>
    <property type="molecule type" value="Genomic_DNA"/>
</dbReference>
<comment type="caution">
    <text evidence="1">The sequence shown here is derived from an EMBL/GenBank/DDBJ whole genome shotgun (WGS) entry which is preliminary data.</text>
</comment>
<keyword evidence="2" id="KW-1185">Reference proteome</keyword>
<accession>A0AAE0Z572</accession>
<organism evidence="1 2">
    <name type="scientific">Elysia crispata</name>
    <name type="common">lettuce slug</name>
    <dbReference type="NCBI Taxonomy" id="231223"/>
    <lineage>
        <taxon>Eukaryota</taxon>
        <taxon>Metazoa</taxon>
        <taxon>Spiralia</taxon>
        <taxon>Lophotrochozoa</taxon>
        <taxon>Mollusca</taxon>
        <taxon>Gastropoda</taxon>
        <taxon>Heterobranchia</taxon>
        <taxon>Euthyneura</taxon>
        <taxon>Panpulmonata</taxon>
        <taxon>Sacoglossa</taxon>
        <taxon>Placobranchoidea</taxon>
        <taxon>Plakobranchidae</taxon>
        <taxon>Elysia</taxon>
    </lineage>
</organism>
<name>A0AAE0Z572_9GAST</name>
<sequence>MCVEWGGEEEVEKKMNSVMFMRKKQNDSCRGFKEGQGLKRGQRVHLDKLYKSPLLLECKHWSGYHQETNLSIFVVFINSSDKQPLRLADFQCPSCVTFLKIKMYTSEF</sequence>